<feature type="domain" description="Pol beta superfamily nucleotidyltransferase in conflict systems" evidence="2">
    <location>
        <begin position="26"/>
        <end position="273"/>
    </location>
</feature>
<dbReference type="InterPro" id="IPR049153">
    <property type="entry name" value="NTase-conflict"/>
</dbReference>
<feature type="compositionally biased region" description="Low complexity" evidence="1">
    <location>
        <begin position="328"/>
        <end position="338"/>
    </location>
</feature>
<feature type="compositionally biased region" description="Basic and acidic residues" evidence="1">
    <location>
        <begin position="355"/>
        <end position="364"/>
    </location>
</feature>
<feature type="region of interest" description="Disordered" evidence="1">
    <location>
        <begin position="286"/>
        <end position="382"/>
    </location>
</feature>
<dbReference type="RefSeq" id="WP_153825384.1">
    <property type="nucleotide sequence ID" value="NZ_WJIE01000043.1"/>
</dbReference>
<protein>
    <recommendedName>
        <fullName evidence="2">Pol beta superfamily nucleotidyltransferase in conflict systems domain-containing protein</fullName>
    </recommendedName>
</protein>
<dbReference type="Proteomes" id="UP000440224">
    <property type="component" value="Unassembled WGS sequence"/>
</dbReference>
<accession>A0A6N7Q3L7</accession>
<evidence type="ECO:0000259" key="2">
    <source>
        <dbReference type="Pfam" id="PF20697"/>
    </source>
</evidence>
<evidence type="ECO:0000256" key="1">
    <source>
        <dbReference type="SAM" id="MobiDB-lite"/>
    </source>
</evidence>
<reference evidence="3 4" key="1">
    <citation type="submission" date="2019-10" db="EMBL/GenBank/DDBJ databases">
        <title>A soil myxobacterium in the family Polyangiaceae.</title>
        <authorList>
            <person name="Li Y."/>
            <person name="Wang J."/>
        </authorList>
    </citation>
    <scope>NUCLEOTIDE SEQUENCE [LARGE SCALE GENOMIC DNA]</scope>
    <source>
        <strain evidence="3 4">DSM 14734</strain>
    </source>
</reference>
<evidence type="ECO:0000313" key="3">
    <source>
        <dbReference type="EMBL" id="MRG98619.1"/>
    </source>
</evidence>
<sequence length="565" mass="62776">MNASELSKLVLHALKSWASDTRIGSIGTVYAFGSTVNSSGKQFDQRVSDLDVLIVARTDFAAHPVRRLEVSENILAEKLKLEIMLMQLLQRKDASKPITSVILAAEEEVRLNIHKSTPDGFFTRSVFFNIETDKAEPFSSQWLWDLDRPRALGALNCIAAAQGHRNAFLGVSANRTMMVEDWDSSTDPLPKPLARLAAQLRHCIKNSKTGQEFDVNRGLDYLTELLGRDVEEHPSLVELRDWLSVRRGGKGDRTPLTPRNHLLFHELLYQEAMNWVLDQFELRKPGRKSKKKVHTADRITPTTGSPTAVTLSVDASEKRVNRSDRVTPKTGGTTVPVKLSDEKVAPPPVPVKHPARTEDKRVNTADRAAPKTGRVPAAEHSARTEDLVNPGLFGNEAGEDETPDVLNSYFLEKPDFEHFYSPANRFRVVRSRKGMGKSALLRQTMFKRQTLNNDDLVLYVKGGDLAALSSVVGNSPAALVHGWQQKICTQIAIEIASKFQLPIDDERLPVEAAEIASFRGKNIVNRLIDRLRTKVGGTVGESSSLERRTVRAPPELRGLREAAAT</sequence>
<feature type="compositionally biased region" description="Polar residues" evidence="1">
    <location>
        <begin position="300"/>
        <end position="310"/>
    </location>
</feature>
<dbReference type="OrthoDB" id="1550553at2"/>
<organism evidence="3 4">
    <name type="scientific">Polyangium spumosum</name>
    <dbReference type="NCBI Taxonomy" id="889282"/>
    <lineage>
        <taxon>Bacteria</taxon>
        <taxon>Pseudomonadati</taxon>
        <taxon>Myxococcota</taxon>
        <taxon>Polyangia</taxon>
        <taxon>Polyangiales</taxon>
        <taxon>Polyangiaceae</taxon>
        <taxon>Polyangium</taxon>
    </lineage>
</organism>
<comment type="caution">
    <text evidence="3">The sequence shown here is derived from an EMBL/GenBank/DDBJ whole genome shotgun (WGS) entry which is preliminary data.</text>
</comment>
<proteinExistence type="predicted"/>
<dbReference type="EMBL" id="WJIE01000043">
    <property type="protein sequence ID" value="MRG98619.1"/>
    <property type="molecule type" value="Genomic_DNA"/>
</dbReference>
<evidence type="ECO:0000313" key="4">
    <source>
        <dbReference type="Proteomes" id="UP000440224"/>
    </source>
</evidence>
<keyword evidence="4" id="KW-1185">Reference proteome</keyword>
<dbReference type="Pfam" id="PF20697">
    <property type="entry name" value="NTase-conflict"/>
    <property type="match status" value="1"/>
</dbReference>
<dbReference type="AlphaFoldDB" id="A0A6N7Q3L7"/>
<feature type="compositionally biased region" description="Basic and acidic residues" evidence="1">
    <location>
        <begin position="315"/>
        <end position="327"/>
    </location>
</feature>
<name>A0A6N7Q3L7_9BACT</name>
<gene>
    <name evidence="3" type="ORF">GF068_42920</name>
</gene>